<comment type="subunit">
    <text evidence="4">Component of the Golgi-associated retrograde protein (GARP) complex.</text>
</comment>
<dbReference type="InterPro" id="IPR016159">
    <property type="entry name" value="Cullin_repeat-like_dom_sf"/>
</dbReference>
<dbReference type="GO" id="GO:0042147">
    <property type="term" value="P:retrograde transport, endosome to Golgi"/>
    <property type="evidence" value="ECO:0007669"/>
    <property type="project" value="UniProtKB-UniRule"/>
</dbReference>
<dbReference type="PANTHER" id="PTHR15954">
    <property type="entry name" value="VACUOLAR PROTEIN SORTING-ASSOCIATED PROTEIN 51 HOMOLOG"/>
    <property type="match status" value="1"/>
</dbReference>
<dbReference type="OrthoDB" id="203678at2759"/>
<feature type="region of interest" description="Disordered" evidence="5">
    <location>
        <begin position="702"/>
        <end position="737"/>
    </location>
</feature>
<dbReference type="EMBL" id="JTDE01002215">
    <property type="protein sequence ID" value="KAF7257682.1"/>
    <property type="molecule type" value="Genomic_DNA"/>
</dbReference>
<comment type="subcellular location">
    <subcellularLocation>
        <location evidence="4">Golgi apparatus</location>
        <location evidence="4">trans-Golgi network</location>
    </subcellularLocation>
</comment>
<evidence type="ECO:0000313" key="6">
    <source>
        <dbReference type="EMBL" id="KAF7257682.1"/>
    </source>
</evidence>
<keyword evidence="4" id="KW-0813">Transport</keyword>
<evidence type="ECO:0000313" key="7">
    <source>
        <dbReference type="Proteomes" id="UP000822476"/>
    </source>
</evidence>
<organism evidence="6 7">
    <name type="scientific">Paragonimus skrjabini miyazakii</name>
    <dbReference type="NCBI Taxonomy" id="59628"/>
    <lineage>
        <taxon>Eukaryota</taxon>
        <taxon>Metazoa</taxon>
        <taxon>Spiralia</taxon>
        <taxon>Lophotrochozoa</taxon>
        <taxon>Platyhelminthes</taxon>
        <taxon>Trematoda</taxon>
        <taxon>Digenea</taxon>
        <taxon>Plagiorchiida</taxon>
        <taxon>Troglotremata</taxon>
        <taxon>Troglotrematidae</taxon>
        <taxon>Paragonimus</taxon>
    </lineage>
</organism>
<dbReference type="Proteomes" id="UP000822476">
    <property type="component" value="Unassembled WGS sequence"/>
</dbReference>
<comment type="caution">
    <text evidence="6">The sequence shown here is derived from an EMBL/GenBank/DDBJ whole genome shotgun (WGS) entry which is preliminary data.</text>
</comment>
<gene>
    <name evidence="6" type="ORF">EG68_05165</name>
</gene>
<keyword evidence="4" id="KW-0653">Protein transport</keyword>
<dbReference type="GO" id="GO:0015031">
    <property type="term" value="P:protein transport"/>
    <property type="evidence" value="ECO:0007669"/>
    <property type="project" value="UniProtKB-UniRule"/>
</dbReference>
<evidence type="ECO:0000256" key="1">
    <source>
        <dbReference type="ARBA" id="ARBA00006080"/>
    </source>
</evidence>
<dbReference type="GO" id="GO:0006869">
    <property type="term" value="P:lipid transport"/>
    <property type="evidence" value="ECO:0007669"/>
    <property type="project" value="UniProtKB-UniRule"/>
</dbReference>
<dbReference type="SUPFAM" id="SSF74788">
    <property type="entry name" value="Cullin repeat-like"/>
    <property type="match status" value="1"/>
</dbReference>
<sequence length="967" mass="109393">MGKVRRMCTMYFINATHMLQLLGSTLMFRISKANLRCAEMKEDTHRKTTKEKRLQLYHEQAGSHLNHPDAAASPVHENSQTDVFNIDGPTFRAQSYIDKHLREKDLSDLMLEERVLTEQIRTLDSEMQTLMYDNYSKFISATDTIRMMKSDFKFVEDEMNSLVRNMSSIGSLSDKITSNLTGERSKLKTLVATQQTLNKVACSFLIHTCLIQLKYLVELPGRLQGYVVENNWDTAVNDLNQAKFILKSYHNTPSFKNIRRDCHQIVFEIQRRLWEQFESATGANEFHTNLKILKQLGVRNSKLSSSFIEHARDRLQAIIVDLQVKDLCEDGSSSDTPDVCEQSETVENTYTRTHSNLLRCDLLRFANLITESVLHELTTFVTAYTNLFAVSNLDASDDSNTIIEVVSDETDSENVDLEPVTLEARLADLVEEVLDNFFKLTEERFADDQQACSETPLLVRAVDRFHSRVQSFTRTFTSAIHSMVAATTDDLTGDQYEMVPRPNETLPEIYGQQTRQLCERFAQRALDLVHSVAQARTEFYRSKLCQSAIDSITDLRQQLVSPSLQLGPGQVITSNSLTGQDKSADHLGQLSRLSDMLNSTLVTQLKEALKALEIFLNPDNTFTSRACFIEQFCLLQLRERLIVGHLKFLLDFLDDLAKTAAGRVPSPILLLLAKLCCSWANSGTLGHLLTLPEELLSHGNKRWSSSTNLTSPGYQSSGIRGMPFDPNSPPTTSKGLTDSYREVSTQLLVAFVRLEGTNLAQLLRKSVEARDWLKNLEPRSVRSVVKRVIEDLSLLDRQIGQLFPSYSRGHKDRLSDTRSVRSGHTSSLRPTGSSHFLDKVSRSGSTGLPTTSNELDPSLATQLRRLFTQRVDIFASVEANRESLLLGVIKIGLKTLVECVRLQTFGKFGLQQIQVDCRFLQIHLWHFVSDEKLIGMLLDDVIYSVVQRCVDPQLMDESIVDAICDRV</sequence>
<dbReference type="GO" id="GO:0032456">
    <property type="term" value="P:endocytic recycling"/>
    <property type="evidence" value="ECO:0007669"/>
    <property type="project" value="TreeGrafter"/>
</dbReference>
<dbReference type="GO" id="GO:1990745">
    <property type="term" value="C:EARP complex"/>
    <property type="evidence" value="ECO:0007669"/>
    <property type="project" value="TreeGrafter"/>
</dbReference>
<comment type="function">
    <text evidence="4">Acts as component of the GARP complex that is involved in retrograde transport from early and late endosomes to the trans-Golgi network (TGN).</text>
</comment>
<evidence type="ECO:0000256" key="2">
    <source>
        <dbReference type="ARBA" id="ARBA00016122"/>
    </source>
</evidence>
<dbReference type="GO" id="GO:0016020">
    <property type="term" value="C:membrane"/>
    <property type="evidence" value="ECO:0007669"/>
    <property type="project" value="TreeGrafter"/>
</dbReference>
<evidence type="ECO:0000256" key="5">
    <source>
        <dbReference type="SAM" id="MobiDB-lite"/>
    </source>
</evidence>
<evidence type="ECO:0000256" key="3">
    <source>
        <dbReference type="ARBA" id="ARBA00023054"/>
    </source>
</evidence>
<keyword evidence="4" id="KW-0445">Lipid transport</keyword>
<dbReference type="InterPro" id="IPR014812">
    <property type="entry name" value="Vps51"/>
</dbReference>
<dbReference type="AlphaFoldDB" id="A0A8S9YSI1"/>
<feature type="compositionally biased region" description="Polar residues" evidence="5">
    <location>
        <begin position="820"/>
        <end position="834"/>
    </location>
</feature>
<protein>
    <recommendedName>
        <fullName evidence="2 4">Vacuolar protein sorting-associated protein 51 homolog</fullName>
    </recommendedName>
</protein>
<feature type="region of interest" description="Disordered" evidence="5">
    <location>
        <begin position="809"/>
        <end position="855"/>
    </location>
</feature>
<dbReference type="GO" id="GO:0000938">
    <property type="term" value="C:GARP complex"/>
    <property type="evidence" value="ECO:0007669"/>
    <property type="project" value="UniProtKB-UniRule"/>
</dbReference>
<reference evidence="6" key="1">
    <citation type="submission" date="2019-07" db="EMBL/GenBank/DDBJ databases">
        <title>Annotation for the trematode Paragonimus miyazaki's.</title>
        <authorList>
            <person name="Choi Y.-J."/>
        </authorList>
    </citation>
    <scope>NUCLEOTIDE SEQUENCE</scope>
    <source>
        <strain evidence="6">Japan</strain>
    </source>
</reference>
<comment type="similarity">
    <text evidence="1 4">Belongs to the VPS51 family.</text>
</comment>
<dbReference type="GO" id="GO:0007030">
    <property type="term" value="P:Golgi organization"/>
    <property type="evidence" value="ECO:0007669"/>
    <property type="project" value="UniProtKB-UniRule"/>
</dbReference>
<dbReference type="GO" id="GO:0005829">
    <property type="term" value="C:cytosol"/>
    <property type="evidence" value="ECO:0007669"/>
    <property type="project" value="GOC"/>
</dbReference>
<dbReference type="Pfam" id="PF08700">
    <property type="entry name" value="VPS51_Exo84_N"/>
    <property type="match status" value="1"/>
</dbReference>
<accession>A0A8S9YSI1</accession>
<evidence type="ECO:0000256" key="4">
    <source>
        <dbReference type="RuleBase" id="RU368010"/>
    </source>
</evidence>
<dbReference type="GO" id="GO:0007041">
    <property type="term" value="P:lysosomal transport"/>
    <property type="evidence" value="ECO:0007669"/>
    <property type="project" value="TreeGrafter"/>
</dbReference>
<feature type="compositionally biased region" description="Polar residues" evidence="5">
    <location>
        <begin position="842"/>
        <end position="855"/>
    </location>
</feature>
<dbReference type="PANTHER" id="PTHR15954:SF4">
    <property type="entry name" value="VACUOLAR PROTEIN SORTING-ASSOCIATED PROTEIN 51 HOMOLOG"/>
    <property type="match status" value="1"/>
</dbReference>
<keyword evidence="7" id="KW-1185">Reference proteome</keyword>
<name>A0A8S9YSI1_9TREM</name>
<feature type="compositionally biased region" description="Polar residues" evidence="5">
    <location>
        <begin position="702"/>
        <end position="718"/>
    </location>
</feature>
<keyword evidence="4" id="KW-0333">Golgi apparatus</keyword>
<proteinExistence type="inferred from homology"/>
<dbReference type="GO" id="GO:0048193">
    <property type="term" value="P:Golgi vesicle transport"/>
    <property type="evidence" value="ECO:0007669"/>
    <property type="project" value="TreeGrafter"/>
</dbReference>
<keyword evidence="3" id="KW-0175">Coiled coil</keyword>